<name>L7F9L0_STRT8</name>
<evidence type="ECO:0000313" key="2">
    <source>
        <dbReference type="Proteomes" id="UP000010931"/>
    </source>
</evidence>
<dbReference type="AlphaFoldDB" id="L7F9L0"/>
<dbReference type="Proteomes" id="UP000010931">
    <property type="component" value="Unassembled WGS sequence"/>
</dbReference>
<keyword evidence="2" id="KW-1185">Reference proteome</keyword>
<protein>
    <submittedName>
        <fullName evidence="1">Uncharacterized protein</fullName>
    </submittedName>
</protein>
<sequence>MGGVRRRGGQRHRLTRLPR</sequence>
<evidence type="ECO:0000313" key="1">
    <source>
        <dbReference type="EMBL" id="ELP67731.1"/>
    </source>
</evidence>
<reference evidence="1 2" key="1">
    <citation type="journal article" date="2011" name="Plasmid">
        <title>Streptomyces turgidiscabies Car8 contains a modular pathogenicity island that shares virulence genes with other actinobacterial plant pathogens.</title>
        <authorList>
            <person name="Huguet-Tapia J.C."/>
            <person name="Badger J.H."/>
            <person name="Loria R."/>
            <person name="Pettis G.S."/>
        </authorList>
    </citation>
    <scope>NUCLEOTIDE SEQUENCE [LARGE SCALE GENOMIC DNA]</scope>
    <source>
        <strain evidence="1 2">Car8</strain>
    </source>
</reference>
<proteinExistence type="predicted"/>
<organism evidence="1 2">
    <name type="scientific">Streptomyces turgidiscabies (strain Car8)</name>
    <dbReference type="NCBI Taxonomy" id="698760"/>
    <lineage>
        <taxon>Bacteria</taxon>
        <taxon>Bacillati</taxon>
        <taxon>Actinomycetota</taxon>
        <taxon>Actinomycetes</taxon>
        <taxon>Kitasatosporales</taxon>
        <taxon>Streptomycetaceae</taxon>
        <taxon>Streptomyces</taxon>
    </lineage>
</organism>
<dbReference type="EMBL" id="AEJB01000270">
    <property type="protein sequence ID" value="ELP67731.1"/>
    <property type="molecule type" value="Genomic_DNA"/>
</dbReference>
<comment type="caution">
    <text evidence="1">The sequence shown here is derived from an EMBL/GenBank/DDBJ whole genome shotgun (WGS) entry which is preliminary data.</text>
</comment>
<gene>
    <name evidence="1" type="ORF">STRTUCAR8_05188</name>
</gene>
<feature type="non-terminal residue" evidence="1">
    <location>
        <position position="19"/>
    </location>
</feature>
<accession>L7F9L0</accession>